<name>A0AAW0KP66_QUESU</name>
<feature type="compositionally biased region" description="Basic and acidic residues" evidence="1">
    <location>
        <begin position="45"/>
        <end position="62"/>
    </location>
</feature>
<comment type="caution">
    <text evidence="2">The sequence shown here is derived from an EMBL/GenBank/DDBJ whole genome shotgun (WGS) entry which is preliminary data.</text>
</comment>
<proteinExistence type="predicted"/>
<keyword evidence="3" id="KW-1185">Reference proteome</keyword>
<organism evidence="2 3">
    <name type="scientific">Quercus suber</name>
    <name type="common">Cork oak</name>
    <dbReference type="NCBI Taxonomy" id="58331"/>
    <lineage>
        <taxon>Eukaryota</taxon>
        <taxon>Viridiplantae</taxon>
        <taxon>Streptophyta</taxon>
        <taxon>Embryophyta</taxon>
        <taxon>Tracheophyta</taxon>
        <taxon>Spermatophyta</taxon>
        <taxon>Magnoliopsida</taxon>
        <taxon>eudicotyledons</taxon>
        <taxon>Gunneridae</taxon>
        <taxon>Pentapetalae</taxon>
        <taxon>rosids</taxon>
        <taxon>fabids</taxon>
        <taxon>Fagales</taxon>
        <taxon>Fagaceae</taxon>
        <taxon>Quercus</taxon>
    </lineage>
</organism>
<protein>
    <submittedName>
        <fullName evidence="2">Uncharacterized protein</fullName>
    </submittedName>
</protein>
<sequence length="62" mass="6845">MPTSGANPFVLSIRGSCGVDQGYFIDGSRGNFLKFKKGAQRSMLHNREGKKYDKEVPKGHNS</sequence>
<feature type="region of interest" description="Disordered" evidence="1">
    <location>
        <begin position="43"/>
        <end position="62"/>
    </location>
</feature>
<dbReference type="Proteomes" id="UP000237347">
    <property type="component" value="Unassembled WGS sequence"/>
</dbReference>
<evidence type="ECO:0000256" key="1">
    <source>
        <dbReference type="SAM" id="MobiDB-lite"/>
    </source>
</evidence>
<evidence type="ECO:0000313" key="2">
    <source>
        <dbReference type="EMBL" id="KAK7841340.1"/>
    </source>
</evidence>
<dbReference type="EMBL" id="PKMF04000243">
    <property type="protein sequence ID" value="KAK7841340.1"/>
    <property type="molecule type" value="Genomic_DNA"/>
</dbReference>
<accession>A0AAW0KP66</accession>
<evidence type="ECO:0000313" key="3">
    <source>
        <dbReference type="Proteomes" id="UP000237347"/>
    </source>
</evidence>
<dbReference type="AlphaFoldDB" id="A0AAW0KP66"/>
<reference evidence="2 3" key="1">
    <citation type="journal article" date="2018" name="Sci. Data">
        <title>The draft genome sequence of cork oak.</title>
        <authorList>
            <person name="Ramos A.M."/>
            <person name="Usie A."/>
            <person name="Barbosa P."/>
            <person name="Barros P.M."/>
            <person name="Capote T."/>
            <person name="Chaves I."/>
            <person name="Simoes F."/>
            <person name="Abreu I."/>
            <person name="Carrasquinho I."/>
            <person name="Faro C."/>
            <person name="Guimaraes J.B."/>
            <person name="Mendonca D."/>
            <person name="Nobrega F."/>
            <person name="Rodrigues L."/>
            <person name="Saibo N.J.M."/>
            <person name="Varela M.C."/>
            <person name="Egas C."/>
            <person name="Matos J."/>
            <person name="Miguel C.M."/>
            <person name="Oliveira M.M."/>
            <person name="Ricardo C.P."/>
            <person name="Goncalves S."/>
        </authorList>
    </citation>
    <scope>NUCLEOTIDE SEQUENCE [LARGE SCALE GENOMIC DNA]</scope>
    <source>
        <strain evidence="3">cv. HL8</strain>
    </source>
</reference>
<gene>
    <name evidence="2" type="ORF">CFP56_015541</name>
</gene>